<protein>
    <submittedName>
        <fullName evidence="2">Uncharacterized protein</fullName>
    </submittedName>
</protein>
<keyword evidence="3" id="KW-1185">Reference proteome</keyword>
<comment type="caution">
    <text evidence="2">The sequence shown here is derived from an EMBL/GenBank/DDBJ whole genome shotgun (WGS) entry which is preliminary data.</text>
</comment>
<evidence type="ECO:0000313" key="3">
    <source>
        <dbReference type="Proteomes" id="UP001628179"/>
    </source>
</evidence>
<dbReference type="Proteomes" id="UP001628179">
    <property type="component" value="Unassembled WGS sequence"/>
</dbReference>
<dbReference type="EMBL" id="BAAFSV010000003">
    <property type="protein sequence ID" value="GAB1316000.1"/>
    <property type="molecule type" value="Genomic_DNA"/>
</dbReference>
<feature type="region of interest" description="Disordered" evidence="1">
    <location>
        <begin position="1"/>
        <end position="23"/>
    </location>
</feature>
<dbReference type="GeneID" id="98176953"/>
<reference evidence="2 3" key="1">
    <citation type="submission" date="2024-09" db="EMBL/GenBank/DDBJ databases">
        <title>Itraconazole resistance in Madurella fahalii resulting from another homologue of gene encoding cytochrome P450 14-alpha sterol demethylase (CYP51).</title>
        <authorList>
            <person name="Yoshioka I."/>
            <person name="Fahal A.H."/>
            <person name="Kaneko S."/>
            <person name="Yaguchi T."/>
        </authorList>
    </citation>
    <scope>NUCLEOTIDE SEQUENCE [LARGE SCALE GENOMIC DNA]</scope>
    <source>
        <strain evidence="2 3">IFM 68171</strain>
    </source>
</reference>
<organism evidence="2 3">
    <name type="scientific">Madurella fahalii</name>
    <dbReference type="NCBI Taxonomy" id="1157608"/>
    <lineage>
        <taxon>Eukaryota</taxon>
        <taxon>Fungi</taxon>
        <taxon>Dikarya</taxon>
        <taxon>Ascomycota</taxon>
        <taxon>Pezizomycotina</taxon>
        <taxon>Sordariomycetes</taxon>
        <taxon>Sordariomycetidae</taxon>
        <taxon>Sordariales</taxon>
        <taxon>Sordariales incertae sedis</taxon>
        <taxon>Madurella</taxon>
    </lineage>
</organism>
<evidence type="ECO:0000256" key="1">
    <source>
        <dbReference type="SAM" id="MobiDB-lite"/>
    </source>
</evidence>
<evidence type="ECO:0000313" key="2">
    <source>
        <dbReference type="EMBL" id="GAB1316000.1"/>
    </source>
</evidence>
<gene>
    <name evidence="2" type="ORF">MFIFM68171_06210</name>
</gene>
<accession>A0ABQ0GE90</accession>
<dbReference type="RefSeq" id="XP_070917731.1">
    <property type="nucleotide sequence ID" value="XM_071061630.1"/>
</dbReference>
<name>A0ABQ0GE90_9PEZI</name>
<feature type="compositionally biased region" description="Polar residues" evidence="1">
    <location>
        <begin position="1"/>
        <end position="21"/>
    </location>
</feature>
<proteinExistence type="predicted"/>
<sequence>MTSPFLNSSSPGSEGTKSNRALTRDTVAAVVPDGTGWIGAACCWAAGPAAAGPPALDCPAEASTGFLFRSSSCKLNLSAICSSSSSF</sequence>